<sequence>MDVLPKISDINNLKDLCKIIVLPLICACYIYQTNFSLVLDVYVLSISLEDSDKLKYIKFFFIFLGKILAASFFSMILYLGLIYAQVYIHNSVIPLAVLAFLTFGFVGIFSNGTLESIVPLKTIWYYTSFVVAFFLLAMHEQSKT</sequence>
<reference evidence="2" key="1">
    <citation type="submission" date="2022-06" db="EMBL/GenBank/DDBJ databases">
        <title>Draft genome sequences of Pectobacterium carotovorum subsp. carotovorum str. NBRC12380.</title>
        <authorList>
            <person name="Wakabayashi Y."/>
            <person name="Kojima K."/>
        </authorList>
    </citation>
    <scope>NUCLEOTIDE SEQUENCE</scope>
    <source>
        <strain evidence="2">NBRC 12380</strain>
    </source>
</reference>
<evidence type="ECO:0000313" key="5">
    <source>
        <dbReference type="Proteomes" id="UP001165145"/>
    </source>
</evidence>
<dbReference type="EMBL" id="BSRL01000002">
    <property type="protein sequence ID" value="GLV68588.1"/>
    <property type="molecule type" value="Genomic_DNA"/>
</dbReference>
<dbReference type="Proteomes" id="UP001165145">
    <property type="component" value="Unassembled WGS sequence"/>
</dbReference>
<dbReference type="EMBL" id="BRLF01000002">
    <property type="protein sequence ID" value="GKX46640.1"/>
    <property type="molecule type" value="Genomic_DNA"/>
</dbReference>
<dbReference type="RefSeq" id="WP_261866106.1">
    <property type="nucleotide sequence ID" value="NZ_BRLF01000002.1"/>
</dbReference>
<organism evidence="3 5">
    <name type="scientific">Pectobacterium carotovorum subsp. carotovorum</name>
    <name type="common">Erwinia carotovora subsp. carotovora</name>
    <dbReference type="NCBI Taxonomy" id="555"/>
    <lineage>
        <taxon>Bacteria</taxon>
        <taxon>Pseudomonadati</taxon>
        <taxon>Pseudomonadota</taxon>
        <taxon>Gammaproteobacteria</taxon>
        <taxon>Enterobacterales</taxon>
        <taxon>Pectobacteriaceae</taxon>
        <taxon>Pectobacterium</taxon>
    </lineage>
</organism>
<evidence type="ECO:0000313" key="4">
    <source>
        <dbReference type="Proteomes" id="UP001058167"/>
    </source>
</evidence>
<gene>
    <name evidence="3" type="ORF">Pcaca03_10320</name>
    <name evidence="2" type="ORF">SOASR016_13920</name>
</gene>
<dbReference type="AlphaFoldDB" id="A0AAI9KWV3"/>
<proteinExistence type="predicted"/>
<evidence type="ECO:0000313" key="3">
    <source>
        <dbReference type="EMBL" id="GLV68588.1"/>
    </source>
</evidence>
<evidence type="ECO:0000256" key="1">
    <source>
        <dbReference type="SAM" id="Phobius"/>
    </source>
</evidence>
<dbReference type="Proteomes" id="UP001058167">
    <property type="component" value="Unassembled WGS sequence"/>
</dbReference>
<feature type="transmembrane region" description="Helical" evidence="1">
    <location>
        <begin position="122"/>
        <end position="138"/>
    </location>
</feature>
<accession>A0AAI9KWV3</accession>
<keyword evidence="1" id="KW-1133">Transmembrane helix</keyword>
<keyword evidence="4" id="KW-1185">Reference proteome</keyword>
<keyword evidence="1" id="KW-0812">Transmembrane</keyword>
<name>A0AAI9KWV3_PECCC</name>
<evidence type="ECO:0000313" key="2">
    <source>
        <dbReference type="EMBL" id="GKX46640.1"/>
    </source>
</evidence>
<protein>
    <submittedName>
        <fullName evidence="3">Uncharacterized protein</fullName>
    </submittedName>
</protein>
<feature type="transmembrane region" description="Helical" evidence="1">
    <location>
        <begin position="92"/>
        <end position="110"/>
    </location>
</feature>
<comment type="caution">
    <text evidence="3">The sequence shown here is derived from an EMBL/GenBank/DDBJ whole genome shotgun (WGS) entry which is preliminary data.</text>
</comment>
<feature type="transmembrane region" description="Helical" evidence="1">
    <location>
        <begin position="20"/>
        <end position="44"/>
    </location>
</feature>
<feature type="transmembrane region" description="Helical" evidence="1">
    <location>
        <begin position="56"/>
        <end position="80"/>
    </location>
</feature>
<reference evidence="3" key="2">
    <citation type="submission" date="2023-02" db="EMBL/GenBank/DDBJ databases">
        <title>Pectobacterium carotovorum subsp. carotovorum NBRC 12380.</title>
        <authorList>
            <person name="Ichikawa N."/>
            <person name="Sato H."/>
            <person name="Tonouchi N."/>
        </authorList>
    </citation>
    <scope>NUCLEOTIDE SEQUENCE</scope>
    <source>
        <strain evidence="3">NBRC 12380</strain>
    </source>
</reference>
<keyword evidence="1" id="KW-0472">Membrane</keyword>